<dbReference type="EMBL" id="SDMP01000018">
    <property type="protein sequence ID" value="RYQ95856.1"/>
    <property type="molecule type" value="Genomic_DNA"/>
</dbReference>
<dbReference type="InterPro" id="IPR027417">
    <property type="entry name" value="P-loop_NTPase"/>
</dbReference>
<comment type="caution">
    <text evidence="3">The sequence shown here is derived from an EMBL/GenBank/DDBJ whole genome shotgun (WGS) entry which is preliminary data.</text>
</comment>
<dbReference type="SUPFAM" id="SSF52540">
    <property type="entry name" value="P-loop containing nucleoside triphosphate hydrolases"/>
    <property type="match status" value="1"/>
</dbReference>
<dbReference type="Gene3D" id="1.20.5.340">
    <property type="match status" value="1"/>
</dbReference>
<dbReference type="InterPro" id="IPR042277">
    <property type="entry name" value="IST1-like"/>
</dbReference>
<feature type="region of interest" description="Disordered" evidence="2">
    <location>
        <begin position="265"/>
        <end position="311"/>
    </location>
</feature>
<name>A0A444Y1V5_ARAHY</name>
<sequence>MPSLNIILVCGLENIKRTYFINERIEGPYFSFAAEVFHGLQEQVMTTASRSHRLIVRVQNIEASLPPLEKAVLAQTSHIHFAYTSDMGLLVAGTEYCGAFEERLKKLMEEIKQSDEIILFIDEMHTLIGAGAAERAIDAVEHIIREENMMAAQEIIELFCELIAVRLPIIEAQRECPLDLKEAISSVQQAFAAKYGKEFLSAATELRPDYGVNCQLIELLLVRAPSPEKKLNLLKEIVVEHEIEWDPAASETEFFKKHEDLLNGPTQFVGSNVPPPEEKQDEESNTAPDTFNKEQPDSDSDSDILDFPDVP</sequence>
<evidence type="ECO:0000256" key="1">
    <source>
        <dbReference type="ARBA" id="ARBA00005536"/>
    </source>
</evidence>
<comment type="similarity">
    <text evidence="1">Belongs to the IST1 family.</text>
</comment>
<dbReference type="PANTHER" id="PTHR12161">
    <property type="entry name" value="IST1 FAMILY MEMBER"/>
    <property type="match status" value="1"/>
</dbReference>
<protein>
    <submittedName>
        <fullName evidence="3">Uncharacterized protein</fullName>
    </submittedName>
</protein>
<keyword evidence="4" id="KW-1185">Reference proteome</keyword>
<reference evidence="3 4" key="1">
    <citation type="submission" date="2019-01" db="EMBL/GenBank/DDBJ databases">
        <title>Sequencing of cultivated peanut Arachis hypogaea provides insights into genome evolution and oil improvement.</title>
        <authorList>
            <person name="Chen X."/>
        </authorList>
    </citation>
    <scope>NUCLEOTIDE SEQUENCE [LARGE SCALE GENOMIC DNA]</scope>
    <source>
        <strain evidence="4">cv. Fuhuasheng</strain>
        <tissue evidence="3">Leaves</tissue>
    </source>
</reference>
<dbReference type="Proteomes" id="UP000289738">
    <property type="component" value="Chromosome B08"/>
</dbReference>
<dbReference type="Pfam" id="PF03398">
    <property type="entry name" value="Ist1"/>
    <property type="match status" value="1"/>
</dbReference>
<feature type="compositionally biased region" description="Acidic residues" evidence="2">
    <location>
        <begin position="297"/>
        <end position="311"/>
    </location>
</feature>
<dbReference type="Gene3D" id="1.20.1260.60">
    <property type="entry name" value="Vacuolar protein sorting-associated protein Ist1"/>
    <property type="match status" value="2"/>
</dbReference>
<evidence type="ECO:0000256" key="2">
    <source>
        <dbReference type="SAM" id="MobiDB-lite"/>
    </source>
</evidence>
<dbReference type="PANTHER" id="PTHR12161:SF5">
    <property type="entry name" value="IST1 HOMOLOG"/>
    <property type="match status" value="1"/>
</dbReference>
<dbReference type="InterPro" id="IPR005061">
    <property type="entry name" value="Ist1"/>
</dbReference>
<dbReference type="GO" id="GO:0016887">
    <property type="term" value="F:ATP hydrolysis activity"/>
    <property type="evidence" value="ECO:0007669"/>
    <property type="project" value="InterPro"/>
</dbReference>
<evidence type="ECO:0000313" key="4">
    <source>
        <dbReference type="Proteomes" id="UP000289738"/>
    </source>
</evidence>
<dbReference type="AlphaFoldDB" id="A0A444Y1V5"/>
<proteinExistence type="inferred from homology"/>
<evidence type="ECO:0000313" key="3">
    <source>
        <dbReference type="EMBL" id="RYQ95856.1"/>
    </source>
</evidence>
<organism evidence="3 4">
    <name type="scientific">Arachis hypogaea</name>
    <name type="common">Peanut</name>
    <dbReference type="NCBI Taxonomy" id="3818"/>
    <lineage>
        <taxon>Eukaryota</taxon>
        <taxon>Viridiplantae</taxon>
        <taxon>Streptophyta</taxon>
        <taxon>Embryophyta</taxon>
        <taxon>Tracheophyta</taxon>
        <taxon>Spermatophyta</taxon>
        <taxon>Magnoliopsida</taxon>
        <taxon>eudicotyledons</taxon>
        <taxon>Gunneridae</taxon>
        <taxon>Pentapetalae</taxon>
        <taxon>rosids</taxon>
        <taxon>fabids</taxon>
        <taxon>Fabales</taxon>
        <taxon>Fabaceae</taxon>
        <taxon>Papilionoideae</taxon>
        <taxon>50 kb inversion clade</taxon>
        <taxon>dalbergioids sensu lato</taxon>
        <taxon>Dalbergieae</taxon>
        <taxon>Pterocarpus clade</taxon>
        <taxon>Arachis</taxon>
    </lineage>
</organism>
<gene>
    <name evidence="3" type="ORF">Ahy_B08g091240</name>
</gene>
<dbReference type="STRING" id="3818.A0A444Y1V5"/>
<accession>A0A444Y1V5</accession>
<dbReference type="GO" id="GO:0015031">
    <property type="term" value="P:protein transport"/>
    <property type="evidence" value="ECO:0007669"/>
    <property type="project" value="InterPro"/>
</dbReference>
<dbReference type="GO" id="GO:0005524">
    <property type="term" value="F:ATP binding"/>
    <property type="evidence" value="ECO:0007669"/>
    <property type="project" value="InterPro"/>
</dbReference>